<feature type="region of interest" description="Disordered" evidence="1">
    <location>
        <begin position="289"/>
        <end position="379"/>
    </location>
</feature>
<gene>
    <name evidence="2" type="ORF">M427DRAFT_284471</name>
</gene>
<protein>
    <submittedName>
        <fullName evidence="2">Uncharacterized protein</fullName>
    </submittedName>
</protein>
<feature type="compositionally biased region" description="Basic and acidic residues" evidence="1">
    <location>
        <begin position="627"/>
        <end position="638"/>
    </location>
</feature>
<feature type="region of interest" description="Disordered" evidence="1">
    <location>
        <begin position="1"/>
        <end position="145"/>
    </location>
</feature>
<evidence type="ECO:0000313" key="2">
    <source>
        <dbReference type="EMBL" id="KXS16784.1"/>
    </source>
</evidence>
<sequence length="821" mass="86232">MQNLARRGRQGGSGQPQAQGQNGQSGVASAAPPTVTFVDPTQMDRSVFELPMQKGDGVVANNGIPPAALRGSATGAPQIPHPFQRTTKSPPPSDDPDPETPLLGGWQPRRRLGARARGGSGGGPEPGWIREAAIPARPRPSSEFVRMSDWKAGDWMVDRDMMAGSHGSYDGEINEMGGALSKSWAAGTLGAALGAAVGAAEKDREASRVPATLAEPIPIAPKVQAIPSPLSPITGPRRSSSSFRLDIDELWRVAAASARPPPPASPGSPTRPGSPFLVALAALRALDAENDGTGRRVPSLGRTGRGRDWDRWDSGPSSPAPLGRGGMRESPSMWSVRSASLRIRSQSTPPRNRQPSGASGTARSASPPPRPSDDLDLGIDPDLARAVFAVAAGGKLAATGWGDPSPKRGMSGGAPGISRGKLNLSSSSLAAVAASTWSGAMSPVSPASPVLPPRNASFWGSSLLPTRAPYLAPPPPRSPPPALSSPTPPSPPSRNHGGNATTGMIPSPSTVSVAFPKARPSVGWKVAGSVIGTMVGSASGKVALGGYLSSATDGTDTESGTEGEYRPSGVGTDSWGKENKNSDPTLMARERARVSPDAVVEAWKETARRANGRFNVHNIDVETQIPPEEHGAKDDERSQSITVRPHSEVSETWSTPMETTVRDSWSQKSEGMPLDESTATRINENDNCGVHSDGALDFEQSYSPVKEVALASDLQDENYESSVGPMTLKNQTDLQPAIEEVRNDNEPSAKVPFDPAYSVPPDNFFSESSELGHVESENIVRTITCDVEKNVASAKLRTPASDTLNVHNLFPRHPNCTTPWN</sequence>
<organism evidence="2 3">
    <name type="scientific">Gonapodya prolifera (strain JEL478)</name>
    <name type="common">Monoblepharis prolifera</name>
    <dbReference type="NCBI Taxonomy" id="1344416"/>
    <lineage>
        <taxon>Eukaryota</taxon>
        <taxon>Fungi</taxon>
        <taxon>Fungi incertae sedis</taxon>
        <taxon>Chytridiomycota</taxon>
        <taxon>Chytridiomycota incertae sedis</taxon>
        <taxon>Monoblepharidomycetes</taxon>
        <taxon>Monoblepharidales</taxon>
        <taxon>Gonapodyaceae</taxon>
        <taxon>Gonapodya</taxon>
    </lineage>
</organism>
<accession>A0A139AJQ3</accession>
<feature type="region of interest" description="Disordered" evidence="1">
    <location>
        <begin position="469"/>
        <end position="512"/>
    </location>
</feature>
<feature type="region of interest" description="Disordered" evidence="1">
    <location>
        <begin position="256"/>
        <end position="275"/>
    </location>
</feature>
<feature type="region of interest" description="Disordered" evidence="1">
    <location>
        <begin position="622"/>
        <end position="672"/>
    </location>
</feature>
<feature type="compositionally biased region" description="Pro residues" evidence="1">
    <location>
        <begin position="471"/>
        <end position="492"/>
    </location>
</feature>
<dbReference type="Proteomes" id="UP000070544">
    <property type="component" value="Unassembled WGS sequence"/>
</dbReference>
<reference evidence="2 3" key="1">
    <citation type="journal article" date="2015" name="Genome Biol. Evol.">
        <title>Phylogenomic analyses indicate that early fungi evolved digesting cell walls of algal ancestors of land plants.</title>
        <authorList>
            <person name="Chang Y."/>
            <person name="Wang S."/>
            <person name="Sekimoto S."/>
            <person name="Aerts A.L."/>
            <person name="Choi C."/>
            <person name="Clum A."/>
            <person name="LaButti K.M."/>
            <person name="Lindquist E.A."/>
            <person name="Yee Ngan C."/>
            <person name="Ohm R.A."/>
            <person name="Salamov A.A."/>
            <person name="Grigoriev I.V."/>
            <person name="Spatafora J.W."/>
            <person name="Berbee M.L."/>
        </authorList>
    </citation>
    <scope>NUCLEOTIDE SEQUENCE [LARGE SCALE GENOMIC DNA]</scope>
    <source>
        <strain evidence="2 3">JEL478</strain>
    </source>
</reference>
<name>A0A139AJQ3_GONPJ</name>
<feature type="region of interest" description="Disordered" evidence="1">
    <location>
        <begin position="551"/>
        <end position="585"/>
    </location>
</feature>
<feature type="compositionally biased region" description="Low complexity" evidence="1">
    <location>
        <begin position="355"/>
        <end position="365"/>
    </location>
</feature>
<feature type="compositionally biased region" description="Low complexity" evidence="1">
    <location>
        <begin position="15"/>
        <end position="26"/>
    </location>
</feature>
<keyword evidence="3" id="KW-1185">Reference proteome</keyword>
<feature type="compositionally biased region" description="Gly residues" evidence="1">
    <location>
        <begin position="116"/>
        <end position="125"/>
    </location>
</feature>
<dbReference type="EMBL" id="KQ965750">
    <property type="protein sequence ID" value="KXS16784.1"/>
    <property type="molecule type" value="Genomic_DNA"/>
</dbReference>
<feature type="region of interest" description="Disordered" evidence="1">
    <location>
        <begin position="397"/>
        <end position="417"/>
    </location>
</feature>
<evidence type="ECO:0000256" key="1">
    <source>
        <dbReference type="SAM" id="MobiDB-lite"/>
    </source>
</evidence>
<dbReference type="OrthoDB" id="10686068at2759"/>
<feature type="compositionally biased region" description="Polar residues" evidence="1">
    <location>
        <begin position="332"/>
        <end position="354"/>
    </location>
</feature>
<feature type="compositionally biased region" description="Polar residues" evidence="1">
    <location>
        <begin position="650"/>
        <end position="669"/>
    </location>
</feature>
<proteinExistence type="predicted"/>
<feature type="compositionally biased region" description="Polar residues" evidence="1">
    <location>
        <begin position="496"/>
        <end position="512"/>
    </location>
</feature>
<evidence type="ECO:0000313" key="3">
    <source>
        <dbReference type="Proteomes" id="UP000070544"/>
    </source>
</evidence>
<dbReference type="AlphaFoldDB" id="A0A139AJQ3"/>